<dbReference type="InterPro" id="IPR002347">
    <property type="entry name" value="SDR_fam"/>
</dbReference>
<accession>A0ABS6WM62</accession>
<organism evidence="3 4">
    <name type="scientific">Pseudohoeflea coraliihabitans</name>
    <dbReference type="NCBI Taxonomy" id="2860393"/>
    <lineage>
        <taxon>Bacteria</taxon>
        <taxon>Pseudomonadati</taxon>
        <taxon>Pseudomonadota</taxon>
        <taxon>Alphaproteobacteria</taxon>
        <taxon>Hyphomicrobiales</taxon>
        <taxon>Rhizobiaceae</taxon>
        <taxon>Pseudohoeflea</taxon>
    </lineage>
</organism>
<keyword evidence="2" id="KW-0560">Oxidoreductase</keyword>
<dbReference type="PANTHER" id="PTHR44169:SF6">
    <property type="entry name" value="NADPH-DEPENDENT 1-ACYLDIHYDROXYACETONE PHOSPHATE REDUCTASE"/>
    <property type="match status" value="1"/>
</dbReference>
<reference evidence="3" key="1">
    <citation type="submission" date="2021-07" db="EMBL/GenBank/DDBJ databases">
        <title>Pseudohoeflea marina sp. nov. a polyhydroxyalcanoate-producing bacterium.</title>
        <authorList>
            <person name="Zheng W."/>
            <person name="Yu S."/>
            <person name="Huang Y."/>
        </authorList>
    </citation>
    <scope>NUCLEOTIDE SEQUENCE</scope>
    <source>
        <strain evidence="3">DP4N28-3</strain>
    </source>
</reference>
<evidence type="ECO:0000256" key="2">
    <source>
        <dbReference type="ARBA" id="ARBA00023002"/>
    </source>
</evidence>
<evidence type="ECO:0000313" key="3">
    <source>
        <dbReference type="EMBL" id="MBW3096507.1"/>
    </source>
</evidence>
<protein>
    <submittedName>
        <fullName evidence="3">SDR family oxidoreductase</fullName>
    </submittedName>
</protein>
<dbReference type="NCBIfam" id="NF004649">
    <property type="entry name" value="PRK05993.1"/>
    <property type="match status" value="1"/>
</dbReference>
<keyword evidence="4" id="KW-1185">Reference proteome</keyword>
<dbReference type="CDD" id="cd05374">
    <property type="entry name" value="17beta-HSD-like_SDR_c"/>
    <property type="match status" value="1"/>
</dbReference>
<gene>
    <name evidence="3" type="ORF">KY465_04375</name>
</gene>
<name>A0ABS6WM62_9HYPH</name>
<dbReference type="PANTHER" id="PTHR44169">
    <property type="entry name" value="NADPH-DEPENDENT 1-ACYLDIHYDROXYACETONE PHOSPHATE REDUCTASE"/>
    <property type="match status" value="1"/>
</dbReference>
<comment type="caution">
    <text evidence="3">The sequence shown here is derived from an EMBL/GenBank/DDBJ whole genome shotgun (WGS) entry which is preliminary data.</text>
</comment>
<evidence type="ECO:0000256" key="1">
    <source>
        <dbReference type="ARBA" id="ARBA00006484"/>
    </source>
</evidence>
<dbReference type="InterPro" id="IPR020904">
    <property type="entry name" value="Sc_DH/Rdtase_CS"/>
</dbReference>
<sequence length="286" mass="31014">MSITHRKPVILITGCSSGIGAHCARRLRDDGWHVIASARKPEDLDRLRADGFEAFALDYAEPQSIAAFFEAAMAASGGRCDALYNNGAISQVGAVEDLPPAALRHQLEVNLIGYHDLTRRVIPVMRAQGSGRIVQCASVLGRMPVRWLGAYTASKYALEGLTLTLRMELAGSGIHVSLIEPGPIESNIATNALGHFQDNINAEQSPHAADYASRIDRLRGGTLSSDKRLLRRSKTGPEAVYKAVRRALTSAAPRPHYPVTLEARIGLIAQRVLPSALFYRLLARSS</sequence>
<dbReference type="PROSITE" id="PS00061">
    <property type="entry name" value="ADH_SHORT"/>
    <property type="match status" value="1"/>
</dbReference>
<dbReference type="Proteomes" id="UP001430804">
    <property type="component" value="Unassembled WGS sequence"/>
</dbReference>
<comment type="similarity">
    <text evidence="1">Belongs to the short-chain dehydrogenases/reductases (SDR) family.</text>
</comment>
<proteinExistence type="inferred from homology"/>
<dbReference type="Pfam" id="PF00106">
    <property type="entry name" value="adh_short"/>
    <property type="match status" value="1"/>
</dbReference>
<dbReference type="EMBL" id="JAHWQX010000001">
    <property type="protein sequence ID" value="MBW3096507.1"/>
    <property type="molecule type" value="Genomic_DNA"/>
</dbReference>
<dbReference type="RefSeq" id="WP_219200222.1">
    <property type="nucleotide sequence ID" value="NZ_JAHWQX010000001.1"/>
</dbReference>
<evidence type="ECO:0000313" key="4">
    <source>
        <dbReference type="Proteomes" id="UP001430804"/>
    </source>
</evidence>